<dbReference type="GO" id="GO:0030288">
    <property type="term" value="C:outer membrane-bounded periplasmic space"/>
    <property type="evidence" value="ECO:0007669"/>
    <property type="project" value="TreeGrafter"/>
</dbReference>
<keyword evidence="1 2" id="KW-0732">Signal</keyword>
<dbReference type="Pfam" id="PF13343">
    <property type="entry name" value="SBP_bac_6"/>
    <property type="match status" value="1"/>
</dbReference>
<dbReference type="Proteomes" id="UP000466785">
    <property type="component" value="Chromosome"/>
</dbReference>
<dbReference type="PANTHER" id="PTHR30006">
    <property type="entry name" value="THIAMINE-BINDING PERIPLASMIC PROTEIN-RELATED"/>
    <property type="match status" value="1"/>
</dbReference>
<dbReference type="GO" id="GO:0030976">
    <property type="term" value="F:thiamine pyrophosphate binding"/>
    <property type="evidence" value="ECO:0007669"/>
    <property type="project" value="TreeGrafter"/>
</dbReference>
<evidence type="ECO:0000313" key="3">
    <source>
        <dbReference type="EMBL" id="BBX49313.1"/>
    </source>
</evidence>
<evidence type="ECO:0000313" key="4">
    <source>
        <dbReference type="Proteomes" id="UP000466785"/>
    </source>
</evidence>
<gene>
    <name evidence="3" type="ORF">MPOR_03390</name>
</gene>
<evidence type="ECO:0000256" key="2">
    <source>
        <dbReference type="SAM" id="SignalP"/>
    </source>
</evidence>
<dbReference type="SUPFAM" id="SSF53850">
    <property type="entry name" value="Periplasmic binding protein-like II"/>
    <property type="match status" value="1"/>
</dbReference>
<dbReference type="KEGG" id="mpof:MPOR_03390"/>
<keyword evidence="4" id="KW-1185">Reference proteome</keyword>
<sequence>MILSTISRRARLVSRLVGVAATGALLVGAVACAPPERDSSGTETQSGVKAGEATSAADFGGMAELVAAAQAEGELNVIALPPDWANYGAIISAFSDKYGIKVNSAQPDASSQDEINAANQQKGRSSAPDVFDLGQAVALANTSLFAPYRVETFDDIPAAFKDPDGTWVNDYGGYMSIGFDSAAVPPVTGVDDLLKPEYRGSVALNGDPTQAGAAFSGVMMVALSQGGSPDDIAPGVEFFAQLNDAGNFLPVDPTPATIESGQTPVVIDWNYTNSAQTKKLPSWTVVVPPDNPVAGYYYQAINKDAPHPAAARLWQEFLYSDEGQNLFAEGGVRPVRADNMLADGTLDPAVAAALPVVDGPVTVPTPQQTEAASKYLADNWAAAVG</sequence>
<reference evidence="3 4" key="1">
    <citation type="journal article" date="2019" name="Emerg. Microbes Infect.">
        <title>Comprehensive subspecies identification of 175 nontuberculous mycobacteria species based on 7547 genomic profiles.</title>
        <authorList>
            <person name="Matsumoto Y."/>
            <person name="Kinjo T."/>
            <person name="Motooka D."/>
            <person name="Nabeya D."/>
            <person name="Jung N."/>
            <person name="Uechi K."/>
            <person name="Horii T."/>
            <person name="Iida T."/>
            <person name="Fujita J."/>
            <person name="Nakamura S."/>
        </authorList>
    </citation>
    <scope>NUCLEOTIDE SEQUENCE [LARGE SCALE GENOMIC DNA]</scope>
    <source>
        <strain evidence="3 4">JCM 12603</strain>
    </source>
</reference>
<dbReference type="GO" id="GO:0030975">
    <property type="term" value="F:thiamine binding"/>
    <property type="evidence" value="ECO:0007669"/>
    <property type="project" value="TreeGrafter"/>
</dbReference>
<organism evidence="3 4">
    <name type="scientific">Mycolicibacterium poriferae</name>
    <dbReference type="NCBI Taxonomy" id="39694"/>
    <lineage>
        <taxon>Bacteria</taxon>
        <taxon>Bacillati</taxon>
        <taxon>Actinomycetota</taxon>
        <taxon>Actinomycetes</taxon>
        <taxon>Mycobacteriales</taxon>
        <taxon>Mycobacteriaceae</taxon>
        <taxon>Mycolicibacterium</taxon>
    </lineage>
</organism>
<feature type="chain" id="PRO_5027100848" evidence="2">
    <location>
        <begin position="34"/>
        <end position="385"/>
    </location>
</feature>
<evidence type="ECO:0000256" key="1">
    <source>
        <dbReference type="ARBA" id="ARBA00022729"/>
    </source>
</evidence>
<dbReference type="PANTHER" id="PTHR30006:SF2">
    <property type="entry name" value="ABC TRANSPORTER SUBSTRATE-BINDING PROTEIN"/>
    <property type="match status" value="1"/>
</dbReference>
<dbReference type="EMBL" id="AP022570">
    <property type="protein sequence ID" value="BBX49313.1"/>
    <property type="molecule type" value="Genomic_DNA"/>
</dbReference>
<accession>A0A6N4V5A2</accession>
<dbReference type="AlphaFoldDB" id="A0A6N4V5A2"/>
<feature type="signal peptide" evidence="2">
    <location>
        <begin position="1"/>
        <end position="33"/>
    </location>
</feature>
<protein>
    <submittedName>
        <fullName evidence="3">ABC transporter substrate-binding protein</fullName>
    </submittedName>
</protein>
<proteinExistence type="predicted"/>
<dbReference type="GO" id="GO:0015888">
    <property type="term" value="P:thiamine transport"/>
    <property type="evidence" value="ECO:0007669"/>
    <property type="project" value="TreeGrafter"/>
</dbReference>
<name>A0A6N4V5A2_9MYCO</name>
<dbReference type="Gene3D" id="3.40.190.10">
    <property type="entry name" value="Periplasmic binding protein-like II"/>
    <property type="match status" value="2"/>
</dbReference>